<evidence type="ECO:0000256" key="8">
    <source>
        <dbReference type="ARBA" id="ARBA00023136"/>
    </source>
</evidence>
<sequence length="329" mass="36677">MMILTAGLLLDALFGDPVWLYHPVRMIGKLITGLEWLLDRLFRISGEREADQKRKLFAGGLLVLGTVVFSVAVPAGILYLADHIHHGLYLLLSCFFCYQLLAMRSLKAESMKVYTALLQEGLAAGRKAVSMIVGRDTEALTEEGVIKATVETIAENTSDGVIAPLLYMTLLGVPGGFFYKAVNTMDSMVGYKNDRYLYFGRAAARLDDLLNYIPARLAALFMIAAAFLLRMDAKGAVHVWKRDRRKHKSPNSAQTESVCAGALQVQLAGNAYYFGRLYEKPFIGDPIRRIEREDIRRAGKLLVMTTVLFYLCCMACLFLYMALHGKVIL</sequence>
<evidence type="ECO:0000256" key="2">
    <source>
        <dbReference type="ARBA" id="ARBA00004953"/>
    </source>
</evidence>
<gene>
    <name evidence="10" type="primary">cbiB</name>
    <name evidence="9" type="synonym">cobD</name>
    <name evidence="10" type="ORF">OCV77_08935</name>
</gene>
<dbReference type="Pfam" id="PF03186">
    <property type="entry name" value="CobD_Cbib"/>
    <property type="match status" value="1"/>
</dbReference>
<feature type="transmembrane region" description="Helical" evidence="9">
    <location>
        <begin position="209"/>
        <end position="229"/>
    </location>
</feature>
<evidence type="ECO:0000256" key="3">
    <source>
        <dbReference type="ARBA" id="ARBA00006263"/>
    </source>
</evidence>
<dbReference type="PANTHER" id="PTHR34308:SF1">
    <property type="entry name" value="COBALAMIN BIOSYNTHESIS PROTEIN CBIB"/>
    <property type="match status" value="1"/>
</dbReference>
<keyword evidence="11" id="KW-1185">Reference proteome</keyword>
<evidence type="ECO:0000256" key="6">
    <source>
        <dbReference type="ARBA" id="ARBA00022692"/>
    </source>
</evidence>
<dbReference type="NCBIfam" id="TIGR00380">
    <property type="entry name" value="cobal_cbiB"/>
    <property type="match status" value="1"/>
</dbReference>
<comment type="subcellular location">
    <subcellularLocation>
        <location evidence="1 9">Cell membrane</location>
        <topology evidence="1 9">Multi-pass membrane protein</topology>
    </subcellularLocation>
</comment>
<accession>A0ABT2T339</accession>
<evidence type="ECO:0000313" key="10">
    <source>
        <dbReference type="EMBL" id="MCU6744620.1"/>
    </source>
</evidence>
<dbReference type="InterPro" id="IPR004485">
    <property type="entry name" value="Cobalamin_biosynth_CobD/CbiB"/>
</dbReference>
<keyword evidence="6 9" id="KW-0812">Transmembrane</keyword>
<evidence type="ECO:0000256" key="9">
    <source>
        <dbReference type="HAMAP-Rule" id="MF_00024"/>
    </source>
</evidence>
<name>A0ABT2T339_9FIRM</name>
<evidence type="ECO:0000256" key="7">
    <source>
        <dbReference type="ARBA" id="ARBA00022989"/>
    </source>
</evidence>
<keyword evidence="7 9" id="KW-1133">Transmembrane helix</keyword>
<proteinExistence type="inferred from homology"/>
<dbReference type="Proteomes" id="UP001652432">
    <property type="component" value="Unassembled WGS sequence"/>
</dbReference>
<keyword evidence="8 9" id="KW-0472">Membrane</keyword>
<evidence type="ECO:0000256" key="5">
    <source>
        <dbReference type="ARBA" id="ARBA00022573"/>
    </source>
</evidence>
<feature type="transmembrane region" description="Helical" evidence="9">
    <location>
        <begin position="86"/>
        <end position="103"/>
    </location>
</feature>
<dbReference type="EMBL" id="JAOQKJ010000006">
    <property type="protein sequence ID" value="MCU6744620.1"/>
    <property type="molecule type" value="Genomic_DNA"/>
</dbReference>
<protein>
    <recommendedName>
        <fullName evidence="9">Cobalamin biosynthesis protein CobD</fullName>
    </recommendedName>
</protein>
<feature type="transmembrane region" description="Helical" evidence="9">
    <location>
        <begin position="56"/>
        <end position="80"/>
    </location>
</feature>
<dbReference type="HAMAP" id="MF_00024">
    <property type="entry name" value="CobD_CbiB"/>
    <property type="match status" value="1"/>
</dbReference>
<evidence type="ECO:0000256" key="1">
    <source>
        <dbReference type="ARBA" id="ARBA00004651"/>
    </source>
</evidence>
<organism evidence="10 11">
    <name type="scientific">Suilimivivens aceti</name>
    <dbReference type="NCBI Taxonomy" id="2981774"/>
    <lineage>
        <taxon>Bacteria</taxon>
        <taxon>Bacillati</taxon>
        <taxon>Bacillota</taxon>
        <taxon>Clostridia</taxon>
        <taxon>Lachnospirales</taxon>
        <taxon>Lachnospiraceae</taxon>
        <taxon>Suilimivivens</taxon>
    </lineage>
</organism>
<evidence type="ECO:0000256" key="4">
    <source>
        <dbReference type="ARBA" id="ARBA00022475"/>
    </source>
</evidence>
<keyword evidence="5 9" id="KW-0169">Cobalamin biosynthesis</keyword>
<comment type="function">
    <text evidence="9">Converts cobyric acid to cobinamide by the addition of aminopropanol on the F carboxylic group.</text>
</comment>
<feature type="transmembrane region" description="Helical" evidence="9">
    <location>
        <begin position="161"/>
        <end position="179"/>
    </location>
</feature>
<comment type="similarity">
    <text evidence="3 9">Belongs to the CobD/CbiB family.</text>
</comment>
<evidence type="ECO:0000313" key="11">
    <source>
        <dbReference type="Proteomes" id="UP001652432"/>
    </source>
</evidence>
<reference evidence="10 11" key="1">
    <citation type="journal article" date="2021" name="ISME Commun">
        <title>Automated analysis of genomic sequences facilitates high-throughput and comprehensive description of bacteria.</title>
        <authorList>
            <person name="Hitch T.C.A."/>
        </authorList>
    </citation>
    <scope>NUCLEOTIDE SEQUENCE [LARGE SCALE GENOMIC DNA]</scope>
    <source>
        <strain evidence="10 11">Sanger_18</strain>
    </source>
</reference>
<comment type="caution">
    <text evidence="10">The sequence shown here is derived from an EMBL/GenBank/DDBJ whole genome shotgun (WGS) entry which is preliminary data.</text>
</comment>
<keyword evidence="4 9" id="KW-1003">Cell membrane</keyword>
<dbReference type="PANTHER" id="PTHR34308">
    <property type="entry name" value="COBALAMIN BIOSYNTHESIS PROTEIN CBIB"/>
    <property type="match status" value="1"/>
</dbReference>
<feature type="transmembrane region" description="Helical" evidence="9">
    <location>
        <begin position="301"/>
        <end position="323"/>
    </location>
</feature>
<comment type="pathway">
    <text evidence="2 9">Cofactor biosynthesis; adenosylcobalamin biosynthesis.</text>
</comment>